<dbReference type="InterPro" id="IPR020904">
    <property type="entry name" value="Sc_DH/Rdtase_CS"/>
</dbReference>
<accession>A0A7W6C0P2</accession>
<dbReference type="SUPFAM" id="SSF51735">
    <property type="entry name" value="NAD(P)-binding Rossmann-fold domains"/>
    <property type="match status" value="1"/>
</dbReference>
<dbReference type="AlphaFoldDB" id="A0A7W6C0P2"/>
<dbReference type="InterPro" id="IPR051911">
    <property type="entry name" value="SDR_oxidoreductase"/>
</dbReference>
<dbReference type="GO" id="GO:0016491">
    <property type="term" value="F:oxidoreductase activity"/>
    <property type="evidence" value="ECO:0007669"/>
    <property type="project" value="UniProtKB-KW"/>
</dbReference>
<comment type="similarity">
    <text evidence="1 3">Belongs to the short-chain dehydrogenases/reductases (SDR) family.</text>
</comment>
<dbReference type="InterPro" id="IPR002347">
    <property type="entry name" value="SDR_fam"/>
</dbReference>
<dbReference type="InterPro" id="IPR036291">
    <property type="entry name" value="NAD(P)-bd_dom_sf"/>
</dbReference>
<dbReference type="EMBL" id="JACIDY010000004">
    <property type="protein sequence ID" value="MBB3940342.1"/>
    <property type="molecule type" value="Genomic_DNA"/>
</dbReference>
<evidence type="ECO:0000313" key="4">
    <source>
        <dbReference type="EMBL" id="MBB3940342.1"/>
    </source>
</evidence>
<dbReference type="PRINTS" id="PR00081">
    <property type="entry name" value="GDHRDH"/>
</dbReference>
<reference evidence="4 5" key="1">
    <citation type="submission" date="2020-08" db="EMBL/GenBank/DDBJ databases">
        <title>Genomic Encyclopedia of Type Strains, Phase IV (KMG-IV): sequencing the most valuable type-strain genomes for metagenomic binning, comparative biology and taxonomic classification.</title>
        <authorList>
            <person name="Goeker M."/>
        </authorList>
    </citation>
    <scope>NUCLEOTIDE SEQUENCE [LARGE SCALE GENOMIC DNA]</scope>
    <source>
        <strain evidence="4 5">DSM 27568</strain>
    </source>
</reference>
<dbReference type="PANTHER" id="PTHR43976:SF16">
    <property type="entry name" value="SHORT-CHAIN DEHYDROGENASE_REDUCTASE FAMILY PROTEIN"/>
    <property type="match status" value="1"/>
</dbReference>
<organism evidence="4 5">
    <name type="scientific">Novosphingobium fluoreni</name>
    <dbReference type="NCBI Taxonomy" id="1391222"/>
    <lineage>
        <taxon>Bacteria</taxon>
        <taxon>Pseudomonadati</taxon>
        <taxon>Pseudomonadota</taxon>
        <taxon>Alphaproteobacteria</taxon>
        <taxon>Sphingomonadales</taxon>
        <taxon>Sphingomonadaceae</taxon>
        <taxon>Novosphingobium</taxon>
    </lineage>
</organism>
<protein>
    <submittedName>
        <fullName evidence="4">Short-subunit dehydrogenase</fullName>
    </submittedName>
</protein>
<keyword evidence="5" id="KW-1185">Reference proteome</keyword>
<dbReference type="PANTHER" id="PTHR43976">
    <property type="entry name" value="SHORT CHAIN DEHYDROGENASE"/>
    <property type="match status" value="1"/>
</dbReference>
<evidence type="ECO:0000256" key="3">
    <source>
        <dbReference type="RuleBase" id="RU000363"/>
    </source>
</evidence>
<proteinExistence type="inferred from homology"/>
<dbReference type="Proteomes" id="UP000561459">
    <property type="component" value="Unassembled WGS sequence"/>
</dbReference>
<sequence length="236" mass="24387">MIGCARDAQRLSEFEASAPGRAIGLRLDLSVADAVGPALQRVIAAGPLDVVVSNAGQGLFGAFEETSISEAKALFDINVFGPWAVAQAVLPHMRERRAGQIVHISSGVGLTGMAGMSAYSASKFALEGLSEALAQEIAAFGIKLLIVEPGAVKTPFITSGTKETASRIDDYAFISGEGRSSLAGYYEASASTPQAVADAVLAAIDKSDHPLRLLVGDDLKQAVHGKGEHLVAIAKA</sequence>
<evidence type="ECO:0000313" key="5">
    <source>
        <dbReference type="Proteomes" id="UP000561459"/>
    </source>
</evidence>
<gene>
    <name evidence="4" type="ORF">GGR39_001999</name>
</gene>
<comment type="caution">
    <text evidence="4">The sequence shown here is derived from an EMBL/GenBank/DDBJ whole genome shotgun (WGS) entry which is preliminary data.</text>
</comment>
<name>A0A7W6C0P2_9SPHN</name>
<dbReference type="PRINTS" id="PR00080">
    <property type="entry name" value="SDRFAMILY"/>
</dbReference>
<dbReference type="Pfam" id="PF00106">
    <property type="entry name" value="adh_short"/>
    <property type="match status" value="1"/>
</dbReference>
<keyword evidence="2" id="KW-0560">Oxidoreductase</keyword>
<evidence type="ECO:0000256" key="2">
    <source>
        <dbReference type="ARBA" id="ARBA00023002"/>
    </source>
</evidence>
<dbReference type="Gene3D" id="3.40.50.720">
    <property type="entry name" value="NAD(P)-binding Rossmann-like Domain"/>
    <property type="match status" value="1"/>
</dbReference>
<evidence type="ECO:0000256" key="1">
    <source>
        <dbReference type="ARBA" id="ARBA00006484"/>
    </source>
</evidence>
<dbReference type="PROSITE" id="PS00061">
    <property type="entry name" value="ADH_SHORT"/>
    <property type="match status" value="1"/>
</dbReference>